<feature type="compositionally biased region" description="Polar residues" evidence="1">
    <location>
        <begin position="106"/>
        <end position="121"/>
    </location>
</feature>
<dbReference type="EMBL" id="MU865980">
    <property type="protein sequence ID" value="KAK4444209.1"/>
    <property type="molecule type" value="Genomic_DNA"/>
</dbReference>
<feature type="region of interest" description="Disordered" evidence="1">
    <location>
        <begin position="97"/>
        <end position="121"/>
    </location>
</feature>
<organism evidence="2 3">
    <name type="scientific">Podospora aff. communis PSN243</name>
    <dbReference type="NCBI Taxonomy" id="3040156"/>
    <lineage>
        <taxon>Eukaryota</taxon>
        <taxon>Fungi</taxon>
        <taxon>Dikarya</taxon>
        <taxon>Ascomycota</taxon>
        <taxon>Pezizomycotina</taxon>
        <taxon>Sordariomycetes</taxon>
        <taxon>Sordariomycetidae</taxon>
        <taxon>Sordariales</taxon>
        <taxon>Podosporaceae</taxon>
        <taxon>Podospora</taxon>
    </lineage>
</organism>
<evidence type="ECO:0000256" key="1">
    <source>
        <dbReference type="SAM" id="MobiDB-lite"/>
    </source>
</evidence>
<gene>
    <name evidence="2" type="ORF">QBC34DRAFT_187348</name>
</gene>
<evidence type="ECO:0000313" key="2">
    <source>
        <dbReference type="EMBL" id="KAK4444209.1"/>
    </source>
</evidence>
<name>A0AAV9G7Y6_9PEZI</name>
<comment type="caution">
    <text evidence="2">The sequence shown here is derived from an EMBL/GenBank/DDBJ whole genome shotgun (WGS) entry which is preliminary data.</text>
</comment>
<protein>
    <submittedName>
        <fullName evidence="2">Uncharacterized protein</fullName>
    </submittedName>
</protein>
<evidence type="ECO:0000313" key="3">
    <source>
        <dbReference type="Proteomes" id="UP001321760"/>
    </source>
</evidence>
<proteinExistence type="predicted"/>
<accession>A0AAV9G7Y6</accession>
<sequence length="282" mass="30487">MFPIDTCSGATARWTRGSKVLVPRACCQCVPSASIVAHIMPCLNWRGRNDVVGHILGKLAPPPQPRIAPRRSSSANCSGHAWRGNAIRRLAGEGVRDKEPWENEGPPSSSPLDANPATNASAASGQEAIKAVRPQLMYALRLLPISCCLFRVAASTRRLTGSSIGARRRTVLAEVAVLGKACGQRASPTQQDQSATQRMSAFCIKCGRRTLQLIRFAHRFRFPTRCSLTFDLQLVRTSPTVGAWSSRADIAAMALRCDASIVCIASWLLSWAPAASLPCRQL</sequence>
<keyword evidence="3" id="KW-1185">Reference proteome</keyword>
<dbReference type="Proteomes" id="UP001321760">
    <property type="component" value="Unassembled WGS sequence"/>
</dbReference>
<reference evidence="2" key="1">
    <citation type="journal article" date="2023" name="Mol. Phylogenet. Evol.">
        <title>Genome-scale phylogeny and comparative genomics of the fungal order Sordariales.</title>
        <authorList>
            <person name="Hensen N."/>
            <person name="Bonometti L."/>
            <person name="Westerberg I."/>
            <person name="Brannstrom I.O."/>
            <person name="Guillou S."/>
            <person name="Cros-Aarteil S."/>
            <person name="Calhoun S."/>
            <person name="Haridas S."/>
            <person name="Kuo A."/>
            <person name="Mondo S."/>
            <person name="Pangilinan J."/>
            <person name="Riley R."/>
            <person name="LaButti K."/>
            <person name="Andreopoulos B."/>
            <person name="Lipzen A."/>
            <person name="Chen C."/>
            <person name="Yan M."/>
            <person name="Daum C."/>
            <person name="Ng V."/>
            <person name="Clum A."/>
            <person name="Steindorff A."/>
            <person name="Ohm R.A."/>
            <person name="Martin F."/>
            <person name="Silar P."/>
            <person name="Natvig D.O."/>
            <person name="Lalanne C."/>
            <person name="Gautier V."/>
            <person name="Ament-Velasquez S.L."/>
            <person name="Kruys A."/>
            <person name="Hutchinson M.I."/>
            <person name="Powell A.J."/>
            <person name="Barry K."/>
            <person name="Miller A.N."/>
            <person name="Grigoriev I.V."/>
            <person name="Debuchy R."/>
            <person name="Gladieux P."/>
            <person name="Hiltunen Thoren M."/>
            <person name="Johannesson H."/>
        </authorList>
    </citation>
    <scope>NUCLEOTIDE SEQUENCE</scope>
    <source>
        <strain evidence="2">PSN243</strain>
    </source>
</reference>
<reference evidence="2" key="2">
    <citation type="submission" date="2023-05" db="EMBL/GenBank/DDBJ databases">
        <authorList>
            <consortium name="Lawrence Berkeley National Laboratory"/>
            <person name="Steindorff A."/>
            <person name="Hensen N."/>
            <person name="Bonometti L."/>
            <person name="Westerberg I."/>
            <person name="Brannstrom I.O."/>
            <person name="Guillou S."/>
            <person name="Cros-Aarteil S."/>
            <person name="Calhoun S."/>
            <person name="Haridas S."/>
            <person name="Kuo A."/>
            <person name="Mondo S."/>
            <person name="Pangilinan J."/>
            <person name="Riley R."/>
            <person name="Labutti K."/>
            <person name="Andreopoulos B."/>
            <person name="Lipzen A."/>
            <person name="Chen C."/>
            <person name="Yanf M."/>
            <person name="Daum C."/>
            <person name="Ng V."/>
            <person name="Clum A."/>
            <person name="Ohm R."/>
            <person name="Martin F."/>
            <person name="Silar P."/>
            <person name="Natvig D."/>
            <person name="Lalanne C."/>
            <person name="Gautier V."/>
            <person name="Ament-Velasquez S.L."/>
            <person name="Kruys A."/>
            <person name="Hutchinson M.I."/>
            <person name="Powell A.J."/>
            <person name="Barry K."/>
            <person name="Miller A.N."/>
            <person name="Grigoriev I.V."/>
            <person name="Debuchy R."/>
            <person name="Gladieux P."/>
            <person name="Thoren M.H."/>
            <person name="Johannesson H."/>
        </authorList>
    </citation>
    <scope>NUCLEOTIDE SEQUENCE</scope>
    <source>
        <strain evidence="2">PSN243</strain>
    </source>
</reference>
<dbReference type="AlphaFoldDB" id="A0AAV9G7Y6"/>